<dbReference type="Pfam" id="PF08448">
    <property type="entry name" value="PAS_4"/>
    <property type="match status" value="2"/>
</dbReference>
<dbReference type="PRINTS" id="PR00344">
    <property type="entry name" value="BCTRLSENSOR"/>
</dbReference>
<gene>
    <name evidence="10" type="ORF">METESE_15830</name>
</gene>
<evidence type="ECO:0000256" key="5">
    <source>
        <dbReference type="SAM" id="MobiDB-lite"/>
    </source>
</evidence>
<organism evidence="10 11">
    <name type="scientific">Mesoterricola sediminis</name>
    <dbReference type="NCBI Taxonomy" id="2927980"/>
    <lineage>
        <taxon>Bacteria</taxon>
        <taxon>Pseudomonadati</taxon>
        <taxon>Acidobacteriota</taxon>
        <taxon>Holophagae</taxon>
        <taxon>Holophagales</taxon>
        <taxon>Holophagaceae</taxon>
        <taxon>Mesoterricola</taxon>
    </lineage>
</organism>
<dbReference type="CDD" id="cd00156">
    <property type="entry name" value="REC"/>
    <property type="match status" value="1"/>
</dbReference>
<dbReference type="Pfam" id="PF13188">
    <property type="entry name" value="PAS_8"/>
    <property type="match status" value="1"/>
</dbReference>
<evidence type="ECO:0000256" key="3">
    <source>
        <dbReference type="ARBA" id="ARBA00022553"/>
    </source>
</evidence>
<keyword evidence="3 4" id="KW-0597">Phosphoprotein</keyword>
<evidence type="ECO:0000256" key="1">
    <source>
        <dbReference type="ARBA" id="ARBA00000085"/>
    </source>
</evidence>
<dbReference type="SMART" id="SM00448">
    <property type="entry name" value="REC"/>
    <property type="match status" value="1"/>
</dbReference>
<dbReference type="InterPro" id="IPR005467">
    <property type="entry name" value="His_kinase_dom"/>
</dbReference>
<dbReference type="InterPro" id="IPR013656">
    <property type="entry name" value="PAS_4"/>
</dbReference>
<evidence type="ECO:0000259" key="6">
    <source>
        <dbReference type="PROSITE" id="PS50109"/>
    </source>
</evidence>
<evidence type="ECO:0000313" key="10">
    <source>
        <dbReference type="EMBL" id="BDU76625.1"/>
    </source>
</evidence>
<evidence type="ECO:0000259" key="8">
    <source>
        <dbReference type="PROSITE" id="PS50112"/>
    </source>
</evidence>
<dbReference type="SMART" id="SM00387">
    <property type="entry name" value="HATPase_c"/>
    <property type="match status" value="1"/>
</dbReference>
<name>A0AA48KD21_9BACT</name>
<dbReference type="SUPFAM" id="SSF55785">
    <property type="entry name" value="PYP-like sensor domain (PAS domain)"/>
    <property type="match status" value="4"/>
</dbReference>
<feature type="region of interest" description="Disordered" evidence="5">
    <location>
        <begin position="1"/>
        <end position="22"/>
    </location>
</feature>
<comment type="catalytic activity">
    <reaction evidence="1">
        <text>ATP + protein L-histidine = ADP + protein N-phospho-L-histidine.</text>
        <dbReference type="EC" id="2.7.13.3"/>
    </reaction>
</comment>
<dbReference type="RefSeq" id="WP_316411471.1">
    <property type="nucleotide sequence ID" value="NZ_AP027081.1"/>
</dbReference>
<accession>A0AA48KD21</accession>
<protein>
    <recommendedName>
        <fullName evidence="2">histidine kinase</fullName>
        <ecNumber evidence="2">2.7.13.3</ecNumber>
    </recommendedName>
</protein>
<dbReference type="Pfam" id="PF02518">
    <property type="entry name" value="HATPase_c"/>
    <property type="match status" value="1"/>
</dbReference>
<proteinExistence type="predicted"/>
<dbReference type="InterPro" id="IPR004358">
    <property type="entry name" value="Sig_transdc_His_kin-like_C"/>
</dbReference>
<feature type="modified residue" description="4-aspartylphosphate" evidence="4">
    <location>
        <position position="812"/>
    </location>
</feature>
<dbReference type="Gene3D" id="3.30.565.10">
    <property type="entry name" value="Histidine kinase-like ATPase, C-terminal domain"/>
    <property type="match status" value="1"/>
</dbReference>
<evidence type="ECO:0000256" key="2">
    <source>
        <dbReference type="ARBA" id="ARBA00012438"/>
    </source>
</evidence>
<feature type="domain" description="Histidine kinase" evidence="6">
    <location>
        <begin position="516"/>
        <end position="741"/>
    </location>
</feature>
<dbReference type="Gene3D" id="3.30.450.20">
    <property type="entry name" value="PAS domain"/>
    <property type="match status" value="4"/>
</dbReference>
<dbReference type="SUPFAM" id="SSF55874">
    <property type="entry name" value="ATPase domain of HSP90 chaperone/DNA topoisomerase II/histidine kinase"/>
    <property type="match status" value="1"/>
</dbReference>
<evidence type="ECO:0000259" key="7">
    <source>
        <dbReference type="PROSITE" id="PS50110"/>
    </source>
</evidence>
<dbReference type="InterPro" id="IPR003661">
    <property type="entry name" value="HisK_dim/P_dom"/>
</dbReference>
<dbReference type="Pfam" id="PF00072">
    <property type="entry name" value="Response_reg"/>
    <property type="match status" value="1"/>
</dbReference>
<dbReference type="InterPro" id="IPR011006">
    <property type="entry name" value="CheY-like_superfamily"/>
</dbReference>
<dbReference type="InterPro" id="IPR036097">
    <property type="entry name" value="HisK_dim/P_sf"/>
</dbReference>
<dbReference type="InterPro" id="IPR003594">
    <property type="entry name" value="HATPase_dom"/>
</dbReference>
<dbReference type="PANTHER" id="PTHR43065:SF42">
    <property type="entry name" value="TWO-COMPONENT SENSOR PPRA"/>
    <property type="match status" value="1"/>
</dbReference>
<feature type="domain" description="PAC" evidence="9">
    <location>
        <begin position="452"/>
        <end position="503"/>
    </location>
</feature>
<evidence type="ECO:0000256" key="4">
    <source>
        <dbReference type="PROSITE-ProRule" id="PRU00169"/>
    </source>
</evidence>
<dbReference type="InterPro" id="IPR035965">
    <property type="entry name" value="PAS-like_dom_sf"/>
</dbReference>
<feature type="domain" description="PAS" evidence="8">
    <location>
        <begin position="128"/>
        <end position="197"/>
    </location>
</feature>
<dbReference type="PROSITE" id="PS50113">
    <property type="entry name" value="PAC"/>
    <property type="match status" value="1"/>
</dbReference>
<dbReference type="KEGG" id="msea:METESE_15830"/>
<dbReference type="GO" id="GO:0000155">
    <property type="term" value="F:phosphorelay sensor kinase activity"/>
    <property type="evidence" value="ECO:0007669"/>
    <property type="project" value="InterPro"/>
</dbReference>
<dbReference type="InterPro" id="IPR000014">
    <property type="entry name" value="PAS"/>
</dbReference>
<dbReference type="InterPro" id="IPR000700">
    <property type="entry name" value="PAS-assoc_C"/>
</dbReference>
<evidence type="ECO:0000259" key="9">
    <source>
        <dbReference type="PROSITE" id="PS50113"/>
    </source>
</evidence>
<dbReference type="EC" id="2.7.13.3" evidence="2"/>
<dbReference type="NCBIfam" id="TIGR00229">
    <property type="entry name" value="sensory_box"/>
    <property type="match status" value="3"/>
</dbReference>
<dbReference type="CDD" id="cd00130">
    <property type="entry name" value="PAS"/>
    <property type="match status" value="3"/>
</dbReference>
<dbReference type="Proteomes" id="UP001228113">
    <property type="component" value="Chromosome"/>
</dbReference>
<evidence type="ECO:0000313" key="11">
    <source>
        <dbReference type="Proteomes" id="UP001228113"/>
    </source>
</evidence>
<dbReference type="CDD" id="cd00082">
    <property type="entry name" value="HisKA"/>
    <property type="match status" value="1"/>
</dbReference>
<dbReference type="Gene3D" id="3.40.50.2300">
    <property type="match status" value="1"/>
</dbReference>
<dbReference type="InterPro" id="IPR001789">
    <property type="entry name" value="Sig_transdc_resp-reg_receiver"/>
</dbReference>
<dbReference type="SMART" id="SM00091">
    <property type="entry name" value="PAS"/>
    <property type="match status" value="4"/>
</dbReference>
<dbReference type="SUPFAM" id="SSF52172">
    <property type="entry name" value="CheY-like"/>
    <property type="match status" value="1"/>
</dbReference>
<keyword evidence="11" id="KW-1185">Reference proteome</keyword>
<dbReference type="PROSITE" id="PS50112">
    <property type="entry name" value="PAS"/>
    <property type="match status" value="3"/>
</dbReference>
<dbReference type="AlphaFoldDB" id="A0AA48KD21"/>
<sequence length="884" mass="95844">MARRRVSPPLPDPLPDASARAGLDAAPDGILAAREDGTLRYGNPAMGRLLGVAPGALPGTSLRAWVPDDWWVDWQNPVLETVLPLADGTRVPVVVTRAWVPGDGRRDLFLYVHDLTARRATEAALRRSEHRYALAFNASPDAINLTRLKDGTYLEVSEGFTRMSGWTRDESLGRTAIELGIWAEPDERRSMAALLRERGEFDGLAFSFRHKTGRLLKGLMSGRIVSLDGVPCILTITRDITRQVEAEQALRNLSELMTSIMTQVQAYIALIDRRGRIRFLNRVPAGIAPEDIQGADFRLGLREETRELADRALAAVLAGSPQEAWEGWAMGPGGKWCWYHSQMGPMTENGELTGAVLVSLDETLRRRQEERIRDSEDRFQAFQLHTPDALFWIRVETGGRLAMEGMNPAAERVLGLASEQVRGRSFEAVVPASMARLFEDHVRQTLAAGAPRTFEEDIPGQAGTVHMTTTLVPVRDAAGRIYRVVGTSRDTTHARRMEEALRQAQKLESLGVLAGGIAHDFNNLLTAIMGNLNLAQAGLPETSPALPLLDAVENAVLKASELTGQMLAYSGKGRFSVKPRDLNAVVSDLVRLLKATLTKKATLQVQLGEDLPAIEGDAAQLQQVVMNLVTNASDALGGREGVIRIATSLASLDAARIAEEFPAQNLSPGPYVVLEVEDTGCGMTPEVLARIFDPFFTTKIQGRGLGLSAMLGILRGHKAGLRIRSEPGSGSLFQVYFPATAGKVPAEAEARPEAGCAFRGRVLLVDDEEIILESTGAVLASLGFEVVAARDGQEALEAFSAPGADWALVLMDLTMPRMDGATAFRAMRDLKPGVPVILSSGYDRQALEGAQPAAFVQKPYRVKELGALVRDVLAGTGAPIPQKR</sequence>
<dbReference type="EMBL" id="AP027081">
    <property type="protein sequence ID" value="BDU76625.1"/>
    <property type="molecule type" value="Genomic_DNA"/>
</dbReference>
<dbReference type="PANTHER" id="PTHR43065">
    <property type="entry name" value="SENSOR HISTIDINE KINASE"/>
    <property type="match status" value="1"/>
</dbReference>
<dbReference type="InterPro" id="IPR036890">
    <property type="entry name" value="HATPase_C_sf"/>
</dbReference>
<dbReference type="SUPFAM" id="SSF47384">
    <property type="entry name" value="Homodimeric domain of signal transducing histidine kinase"/>
    <property type="match status" value="1"/>
</dbReference>
<feature type="domain" description="Response regulatory" evidence="7">
    <location>
        <begin position="761"/>
        <end position="873"/>
    </location>
</feature>
<feature type="domain" description="PAS" evidence="8">
    <location>
        <begin position="23"/>
        <end position="62"/>
    </location>
</feature>
<dbReference type="Gene3D" id="1.10.287.130">
    <property type="match status" value="1"/>
</dbReference>
<dbReference type="Pfam" id="PF13426">
    <property type="entry name" value="PAS_9"/>
    <property type="match status" value="1"/>
</dbReference>
<feature type="domain" description="PAS" evidence="8">
    <location>
        <begin position="407"/>
        <end position="449"/>
    </location>
</feature>
<reference evidence="10" key="1">
    <citation type="journal article" date="2023" name="Int. J. Syst. Evol. Microbiol.">
        <title>Mesoterricola silvestris gen. nov., sp. nov., Mesoterricola sediminis sp. nov., Geothrix oryzae sp. nov., Geothrix edaphica sp. nov., Geothrix rubra sp. nov., and Geothrix limicola sp. nov., six novel members of Acidobacteriota isolated from soils.</title>
        <authorList>
            <person name="Itoh H."/>
            <person name="Sugisawa Y."/>
            <person name="Mise K."/>
            <person name="Xu Z."/>
            <person name="Kuniyasu M."/>
            <person name="Ushijima N."/>
            <person name="Kawano K."/>
            <person name="Kobayashi E."/>
            <person name="Shiratori Y."/>
            <person name="Masuda Y."/>
            <person name="Senoo K."/>
        </authorList>
    </citation>
    <scope>NUCLEOTIDE SEQUENCE</scope>
    <source>
        <strain evidence="10">W786</strain>
    </source>
</reference>
<dbReference type="PROSITE" id="PS50109">
    <property type="entry name" value="HIS_KIN"/>
    <property type="match status" value="1"/>
</dbReference>
<dbReference type="PROSITE" id="PS50110">
    <property type="entry name" value="RESPONSE_REGULATORY"/>
    <property type="match status" value="1"/>
</dbReference>